<dbReference type="InterPro" id="IPR005300">
    <property type="entry name" value="MltA_B"/>
</dbReference>
<dbReference type="Pfam" id="PF06725">
    <property type="entry name" value="3D"/>
    <property type="match status" value="1"/>
</dbReference>
<name>A0ABP3Q5Q0_9PROT</name>
<evidence type="ECO:0000313" key="7">
    <source>
        <dbReference type="EMBL" id="GAA0580686.1"/>
    </source>
</evidence>
<dbReference type="RefSeq" id="WP_166934873.1">
    <property type="nucleotide sequence ID" value="NZ_BAAADD010000009.1"/>
</dbReference>
<accession>A0ABP3Q5Q0</accession>
<dbReference type="InterPro" id="IPR036908">
    <property type="entry name" value="RlpA-like_sf"/>
</dbReference>
<organism evidence="7 8">
    <name type="scientific">Rhizomicrobium electricum</name>
    <dbReference type="NCBI Taxonomy" id="480070"/>
    <lineage>
        <taxon>Bacteria</taxon>
        <taxon>Pseudomonadati</taxon>
        <taxon>Pseudomonadota</taxon>
        <taxon>Alphaproteobacteria</taxon>
        <taxon>Micropepsales</taxon>
        <taxon>Micropepsaceae</taxon>
        <taxon>Rhizomicrobium</taxon>
    </lineage>
</organism>
<sequence length="390" mass="41946">MARARTPALVLGLLFLVLACGAGIWWYLHPQPGPLKLSKVSFAELDGWAATDPRAALGAFQQSCVALAKKPDTEPMGTYGGTLADWRAPCAAAAQAPDARRFFEQWFQPVAVTAGRVAQGRFTGYFEPEIKGSRTRHGAFQIPVYAKPDDLIQVDLGAFRPALKGERLAGRLDGMKLVPYPARADIEAHGLNAKILFYTDDPVELFFLHIQGSGRVTFDDGTTARVAYAAQNGQPYTAIGKTLIARGVPKDGMSLQVIRAWLKSHPAEAAEVMNSDASYIFFSEEQLGDPRLGAKGAQGVPLTPKASVAVDTRIHGLGTPFFVAGPAPLGRVLIAQDIGGAIRNIVRGDVYFGYGEKAEEQAGTMNQPGRFYALLPKPVVERLARAGTLQ</sequence>
<dbReference type="CDD" id="cd14668">
    <property type="entry name" value="mlta_B"/>
    <property type="match status" value="1"/>
</dbReference>
<evidence type="ECO:0000256" key="2">
    <source>
        <dbReference type="ARBA" id="ARBA00012587"/>
    </source>
</evidence>
<evidence type="ECO:0000256" key="5">
    <source>
        <dbReference type="ARBA" id="ARBA00030918"/>
    </source>
</evidence>
<dbReference type="PIRSF" id="PIRSF019422">
    <property type="entry name" value="MltA"/>
    <property type="match status" value="1"/>
</dbReference>
<dbReference type="InterPro" id="IPR026044">
    <property type="entry name" value="MltA"/>
</dbReference>
<dbReference type="Pfam" id="PF03562">
    <property type="entry name" value="MltA"/>
    <property type="match status" value="1"/>
</dbReference>
<evidence type="ECO:0000256" key="4">
    <source>
        <dbReference type="ARBA" id="ARBA00023316"/>
    </source>
</evidence>
<keyword evidence="3" id="KW-0456">Lyase</keyword>
<dbReference type="PROSITE" id="PS51257">
    <property type="entry name" value="PROKAR_LIPOPROTEIN"/>
    <property type="match status" value="1"/>
</dbReference>
<feature type="domain" description="Lytic transglycosylase MltA" evidence="6">
    <location>
        <begin position="129"/>
        <end position="283"/>
    </location>
</feature>
<reference evidence="8" key="1">
    <citation type="journal article" date="2019" name="Int. J. Syst. Evol. Microbiol.">
        <title>The Global Catalogue of Microorganisms (GCM) 10K type strain sequencing project: providing services to taxonomists for standard genome sequencing and annotation.</title>
        <authorList>
            <consortium name="The Broad Institute Genomics Platform"/>
            <consortium name="The Broad Institute Genome Sequencing Center for Infectious Disease"/>
            <person name="Wu L."/>
            <person name="Ma J."/>
        </authorList>
    </citation>
    <scope>NUCLEOTIDE SEQUENCE [LARGE SCALE GENOMIC DNA]</scope>
    <source>
        <strain evidence="8">JCM 15089</strain>
    </source>
</reference>
<dbReference type="CDD" id="cd14485">
    <property type="entry name" value="mltA_like_LT_A"/>
    <property type="match status" value="1"/>
</dbReference>
<evidence type="ECO:0000259" key="6">
    <source>
        <dbReference type="SMART" id="SM00925"/>
    </source>
</evidence>
<evidence type="ECO:0000313" key="8">
    <source>
        <dbReference type="Proteomes" id="UP001499951"/>
    </source>
</evidence>
<comment type="caution">
    <text evidence="7">The sequence shown here is derived from an EMBL/GenBank/DDBJ whole genome shotgun (WGS) entry which is preliminary data.</text>
</comment>
<dbReference type="PANTHER" id="PTHR30124:SF0">
    <property type="entry name" value="MEMBRANE-BOUND LYTIC MUREIN TRANSGLYCOSYLASE A"/>
    <property type="match status" value="1"/>
</dbReference>
<dbReference type="Gene3D" id="2.40.40.10">
    <property type="entry name" value="RlpA-like domain"/>
    <property type="match status" value="1"/>
</dbReference>
<dbReference type="PANTHER" id="PTHR30124">
    <property type="entry name" value="MEMBRANE-BOUND LYTIC MUREIN TRANSGLYCOSYLASE A"/>
    <property type="match status" value="1"/>
</dbReference>
<proteinExistence type="predicted"/>
<dbReference type="SMART" id="SM00925">
    <property type="entry name" value="MltA"/>
    <property type="match status" value="1"/>
</dbReference>
<dbReference type="EC" id="4.2.2.n1" evidence="2"/>
<evidence type="ECO:0000256" key="1">
    <source>
        <dbReference type="ARBA" id="ARBA00001420"/>
    </source>
</evidence>
<comment type="catalytic activity">
    <reaction evidence="1">
        <text>Exolytic cleavage of the (1-&gt;4)-beta-glycosidic linkage between N-acetylmuramic acid (MurNAc) and N-acetylglucosamine (GlcNAc) residues in peptidoglycan, from either the reducing or the non-reducing ends of the peptidoglycan chains, with concomitant formation of a 1,6-anhydrobond in the MurNAc residue.</text>
        <dbReference type="EC" id="4.2.2.n1"/>
    </reaction>
</comment>
<dbReference type="Proteomes" id="UP001499951">
    <property type="component" value="Unassembled WGS sequence"/>
</dbReference>
<protein>
    <recommendedName>
        <fullName evidence="2">peptidoglycan lytic exotransglycosylase</fullName>
        <ecNumber evidence="2">4.2.2.n1</ecNumber>
    </recommendedName>
    <alternativeName>
        <fullName evidence="5">Murein hydrolase A</fullName>
    </alternativeName>
</protein>
<dbReference type="SUPFAM" id="SSF50685">
    <property type="entry name" value="Barwin-like endoglucanases"/>
    <property type="match status" value="1"/>
</dbReference>
<keyword evidence="8" id="KW-1185">Reference proteome</keyword>
<dbReference type="EMBL" id="BAAADD010000009">
    <property type="protein sequence ID" value="GAA0580686.1"/>
    <property type="molecule type" value="Genomic_DNA"/>
</dbReference>
<evidence type="ECO:0000256" key="3">
    <source>
        <dbReference type="ARBA" id="ARBA00023239"/>
    </source>
</evidence>
<keyword evidence="4" id="KW-0961">Cell wall biogenesis/degradation</keyword>
<dbReference type="Gene3D" id="2.40.240.50">
    <property type="entry name" value="Barwin-like endoglucanases"/>
    <property type="match status" value="1"/>
</dbReference>
<dbReference type="InterPro" id="IPR010611">
    <property type="entry name" value="3D_dom"/>
</dbReference>
<gene>
    <name evidence="7" type="ORF">GCM10008942_31930</name>
</gene>